<keyword evidence="2" id="KW-1185">Reference proteome</keyword>
<gene>
    <name evidence="1" type="ORF">XH99_17595</name>
</gene>
<evidence type="ECO:0000313" key="1">
    <source>
        <dbReference type="EMBL" id="RXH26937.1"/>
    </source>
</evidence>
<dbReference type="Proteomes" id="UP000289546">
    <property type="component" value="Unassembled WGS sequence"/>
</dbReference>
<comment type="caution">
    <text evidence="1">The sequence shown here is derived from an EMBL/GenBank/DDBJ whole genome shotgun (WGS) entry which is preliminary data.</text>
</comment>
<name>A0A4Q0S4B9_9BRAD</name>
<accession>A0A4Q0S4B9</accession>
<evidence type="ECO:0000313" key="2">
    <source>
        <dbReference type="Proteomes" id="UP000289546"/>
    </source>
</evidence>
<protein>
    <submittedName>
        <fullName evidence="1">Uncharacterized protein</fullName>
    </submittedName>
</protein>
<organism evidence="1 2">
    <name type="scientific">Bradyrhizobium nanningense</name>
    <dbReference type="NCBI Taxonomy" id="1325118"/>
    <lineage>
        <taxon>Bacteria</taxon>
        <taxon>Pseudomonadati</taxon>
        <taxon>Pseudomonadota</taxon>
        <taxon>Alphaproteobacteria</taxon>
        <taxon>Hyphomicrobiales</taxon>
        <taxon>Nitrobacteraceae</taxon>
        <taxon>Bradyrhizobium</taxon>
    </lineage>
</organism>
<proteinExistence type="predicted"/>
<sequence>MMSYRAMRKRSIFNGGQFGVDGRKALFLVLLLFAIPAHDCSAQTPPPPDREHAFEHVPPTVVKRLVTRFSLGAFAGRFEKTRLGAVREAVGKGTIQHQGDAGDSVYWLCYRRAQHRLWIVSSGEMGGPDHLVTEVVEERTENDTETSTDCAIIPEKFAPLVFDGKLHLGMSRSEVVTALGPPSKSEAAQMVLTTESSQTVLMRPHGSFSDFVRTGSCPCVAARPRRIEVAALLNLALKETLSHRLIRGARNHVHTRRRIRLWHESPAVVMSHA</sequence>
<dbReference type="EMBL" id="LBJQ01000079">
    <property type="protein sequence ID" value="RXH26937.1"/>
    <property type="molecule type" value="Genomic_DNA"/>
</dbReference>
<dbReference type="AlphaFoldDB" id="A0A4Q0S4B9"/>
<dbReference type="OrthoDB" id="8200695at2"/>
<dbReference type="RefSeq" id="WP_128919212.1">
    <property type="nucleotide sequence ID" value="NZ_LBJC01000080.1"/>
</dbReference>
<reference evidence="1 2" key="1">
    <citation type="submission" date="2015-04" db="EMBL/GenBank/DDBJ databases">
        <title>Comparative genomics of rhizobia nodulating Arachis hypogaea in China.</title>
        <authorList>
            <person name="Li Y."/>
        </authorList>
    </citation>
    <scope>NUCLEOTIDE SEQUENCE [LARGE SCALE GENOMIC DNA]</scope>
    <source>
        <strain evidence="1 2">CCBAU 51757</strain>
    </source>
</reference>